<reference evidence="9" key="1">
    <citation type="submission" date="2019-08" db="EMBL/GenBank/DDBJ databases">
        <authorList>
            <person name="Kucharzyk K."/>
            <person name="Murdoch R.W."/>
            <person name="Higgins S."/>
            <person name="Loffler F."/>
        </authorList>
    </citation>
    <scope>NUCLEOTIDE SEQUENCE</scope>
</reference>
<protein>
    <submittedName>
        <fullName evidence="9">Electron transport complex subunit RnfE</fullName>
    </submittedName>
</protein>
<dbReference type="PANTHER" id="PTHR30586:SF0">
    <property type="entry name" value="ION-TRANSLOCATING OXIDOREDUCTASE COMPLEX SUBUNIT E"/>
    <property type="match status" value="1"/>
</dbReference>
<dbReference type="InterPro" id="IPR010968">
    <property type="entry name" value="RnfE"/>
</dbReference>
<keyword evidence="7 8" id="KW-0472">Membrane</keyword>
<sequence length="186" mass="19658">MLVQLLGMCPTLATSTSVKNGLGMGIAATAVLICSNIAISMLRKIIPEKVRIACYIVVVAGFVTCVDLLLQAFVPALSKSLGVFIPLIVVNCIILARAEAFANKNNVWRSAIDGLGMGLGFTFALLILGTIREVLGNGTWYGMTLIDGFKPAKMLVTAPGGFLSLGCLIALVQFLLNRKGKKKEAA</sequence>
<evidence type="ECO:0000256" key="1">
    <source>
        <dbReference type="ARBA" id="ARBA00004127"/>
    </source>
</evidence>
<proteinExistence type="predicted"/>
<dbReference type="EMBL" id="VSSQ01007231">
    <property type="protein sequence ID" value="MPM35273.1"/>
    <property type="molecule type" value="Genomic_DNA"/>
</dbReference>
<evidence type="ECO:0000256" key="3">
    <source>
        <dbReference type="ARBA" id="ARBA00022692"/>
    </source>
</evidence>
<evidence type="ECO:0000256" key="8">
    <source>
        <dbReference type="SAM" id="Phobius"/>
    </source>
</evidence>
<evidence type="ECO:0000313" key="9">
    <source>
        <dbReference type="EMBL" id="MPM35273.1"/>
    </source>
</evidence>
<dbReference type="NCBIfam" id="TIGR01948">
    <property type="entry name" value="rnfE"/>
    <property type="match status" value="1"/>
</dbReference>
<feature type="transmembrane region" description="Helical" evidence="8">
    <location>
        <begin position="54"/>
        <end position="74"/>
    </location>
</feature>
<dbReference type="PIRSF" id="PIRSF006102">
    <property type="entry name" value="NQR_DE"/>
    <property type="match status" value="1"/>
</dbReference>
<keyword evidence="5" id="KW-0249">Electron transport</keyword>
<dbReference type="GO" id="GO:0022900">
    <property type="term" value="P:electron transport chain"/>
    <property type="evidence" value="ECO:0007669"/>
    <property type="project" value="InterPro"/>
</dbReference>
<gene>
    <name evidence="9" type="primary">rnfE_9</name>
    <name evidence="9" type="ORF">SDC9_81863</name>
</gene>
<evidence type="ECO:0000256" key="6">
    <source>
        <dbReference type="ARBA" id="ARBA00022989"/>
    </source>
</evidence>
<feature type="transmembrane region" description="Helical" evidence="8">
    <location>
        <begin position="80"/>
        <end position="102"/>
    </location>
</feature>
<dbReference type="NCBIfam" id="NF009070">
    <property type="entry name" value="PRK12405.1"/>
    <property type="match status" value="1"/>
</dbReference>
<name>A0A644Z987_9ZZZZ</name>
<keyword evidence="4" id="KW-1278">Translocase</keyword>
<comment type="caution">
    <text evidence="9">The sequence shown here is derived from an EMBL/GenBank/DDBJ whole genome shotgun (WGS) entry which is preliminary data.</text>
</comment>
<evidence type="ECO:0000256" key="5">
    <source>
        <dbReference type="ARBA" id="ARBA00022982"/>
    </source>
</evidence>
<evidence type="ECO:0000256" key="7">
    <source>
        <dbReference type="ARBA" id="ARBA00023136"/>
    </source>
</evidence>
<evidence type="ECO:0000256" key="2">
    <source>
        <dbReference type="ARBA" id="ARBA00022448"/>
    </source>
</evidence>
<organism evidence="9">
    <name type="scientific">bioreactor metagenome</name>
    <dbReference type="NCBI Taxonomy" id="1076179"/>
    <lineage>
        <taxon>unclassified sequences</taxon>
        <taxon>metagenomes</taxon>
        <taxon>ecological metagenomes</taxon>
    </lineage>
</organism>
<dbReference type="GO" id="GO:0012505">
    <property type="term" value="C:endomembrane system"/>
    <property type="evidence" value="ECO:0007669"/>
    <property type="project" value="UniProtKB-SubCell"/>
</dbReference>
<comment type="subcellular location">
    <subcellularLocation>
        <location evidence="1">Endomembrane system</location>
        <topology evidence="1">Multi-pass membrane protein</topology>
    </subcellularLocation>
</comment>
<keyword evidence="3 8" id="KW-0812">Transmembrane</keyword>
<dbReference type="GO" id="GO:0005886">
    <property type="term" value="C:plasma membrane"/>
    <property type="evidence" value="ECO:0007669"/>
    <property type="project" value="TreeGrafter"/>
</dbReference>
<dbReference type="InterPro" id="IPR003667">
    <property type="entry name" value="NqrDE/RnfAE"/>
</dbReference>
<feature type="transmembrane region" description="Helical" evidence="8">
    <location>
        <begin position="155"/>
        <end position="176"/>
    </location>
</feature>
<evidence type="ECO:0000256" key="4">
    <source>
        <dbReference type="ARBA" id="ARBA00022967"/>
    </source>
</evidence>
<dbReference type="AlphaFoldDB" id="A0A644Z987"/>
<dbReference type="PANTHER" id="PTHR30586">
    <property type="entry name" value="ELECTRON TRANSPORT COMPLEX PROTEIN RNFE"/>
    <property type="match status" value="1"/>
</dbReference>
<feature type="transmembrane region" description="Helical" evidence="8">
    <location>
        <begin position="114"/>
        <end position="135"/>
    </location>
</feature>
<keyword evidence="6 8" id="KW-1133">Transmembrane helix</keyword>
<accession>A0A644Z987</accession>
<keyword evidence="2" id="KW-0813">Transport</keyword>
<dbReference type="Pfam" id="PF02508">
    <property type="entry name" value="Rnf-Nqr"/>
    <property type="match status" value="1"/>
</dbReference>
<feature type="transmembrane region" description="Helical" evidence="8">
    <location>
        <begin position="23"/>
        <end position="42"/>
    </location>
</feature>